<dbReference type="PANTHER" id="PTHR30480">
    <property type="entry name" value="BETA-HEXOSAMINIDASE-RELATED"/>
    <property type="match status" value="1"/>
</dbReference>
<evidence type="ECO:0000256" key="4">
    <source>
        <dbReference type="ARBA" id="ARBA00022801"/>
    </source>
</evidence>
<comment type="similarity">
    <text evidence="2">Belongs to the glycosyl hydrolase 3 family.</text>
</comment>
<sequence>MKDVRPLVLGLDGFRLTAEEKAFLREAPPMAFLLFARNVDSPDQVRALCDELAEFTPFEKPLIAVDQEGGRVQRVKFGGKLPAARAFGEWYATHPEHALEATRLSAFLLAAQLRDVGANWLMGPLIDVGTPSTHTIIGNRAFAEDAQTVITLATEYAKGVEQGGCLRCLKHAPGHGRAVVDSHFELPEVTATRAELEQDFAPFKAMAPKEDFLMTAHIRFTALDNKPATYSSDILTMMREDWNFGGLILADDVGMKALPGNYTDRVRTSLAAGCDVAITALSVLKHGMAGTFFDTESFAALCREDLPALSAENLAYMSALSIPTAPSAEDVATARERLAQLWADAPVRMSYSLEL</sequence>
<dbReference type="EMBL" id="VAFM01000001">
    <property type="protein sequence ID" value="TKW61605.1"/>
    <property type="molecule type" value="Genomic_DNA"/>
</dbReference>
<reference evidence="7 8" key="1">
    <citation type="journal article" date="2017" name="Nat. Commun.">
        <title>In situ click chemistry generation of cyclooxygenase-2 inhibitors.</title>
        <authorList>
            <person name="Bhardwaj A."/>
            <person name="Kaur J."/>
            <person name="Wuest M."/>
            <person name="Wuest F."/>
        </authorList>
    </citation>
    <scope>NUCLEOTIDE SEQUENCE [LARGE SCALE GENOMIC DNA]</scope>
    <source>
        <strain evidence="7">S2_018_000_R2_106</strain>
    </source>
</reference>
<dbReference type="SUPFAM" id="SSF51445">
    <property type="entry name" value="(Trans)glycosidases"/>
    <property type="match status" value="1"/>
</dbReference>
<dbReference type="InterPro" id="IPR050226">
    <property type="entry name" value="NagZ_Beta-hexosaminidase"/>
</dbReference>
<evidence type="ECO:0000256" key="3">
    <source>
        <dbReference type="ARBA" id="ARBA00012663"/>
    </source>
</evidence>
<dbReference type="GO" id="GO:0004563">
    <property type="term" value="F:beta-N-acetylhexosaminidase activity"/>
    <property type="evidence" value="ECO:0007669"/>
    <property type="project" value="UniProtKB-EC"/>
</dbReference>
<dbReference type="GO" id="GO:0009254">
    <property type="term" value="P:peptidoglycan turnover"/>
    <property type="evidence" value="ECO:0007669"/>
    <property type="project" value="TreeGrafter"/>
</dbReference>
<gene>
    <name evidence="7" type="primary">nagZ</name>
    <name evidence="7" type="ORF">DI628_02985</name>
</gene>
<dbReference type="Gene3D" id="3.20.20.300">
    <property type="entry name" value="Glycoside hydrolase, family 3, N-terminal domain"/>
    <property type="match status" value="1"/>
</dbReference>
<dbReference type="InterPro" id="IPR001764">
    <property type="entry name" value="Glyco_hydro_3_N"/>
</dbReference>
<evidence type="ECO:0000259" key="6">
    <source>
        <dbReference type="Pfam" id="PF00933"/>
    </source>
</evidence>
<accession>A0A6N4RC66</accession>
<evidence type="ECO:0000256" key="2">
    <source>
        <dbReference type="ARBA" id="ARBA00005336"/>
    </source>
</evidence>
<dbReference type="Pfam" id="PF00933">
    <property type="entry name" value="Glyco_hydro_3"/>
    <property type="match status" value="1"/>
</dbReference>
<keyword evidence="4 7" id="KW-0378">Hydrolase</keyword>
<dbReference type="InterPro" id="IPR017853">
    <property type="entry name" value="GH"/>
</dbReference>
<name>A0A6N4RC66_BLAVI</name>
<keyword evidence="5 7" id="KW-0326">Glycosidase</keyword>
<dbReference type="InterPro" id="IPR036962">
    <property type="entry name" value="Glyco_hydro_3_N_sf"/>
</dbReference>
<comment type="caution">
    <text evidence="7">The sequence shown here is derived from an EMBL/GenBank/DDBJ whole genome shotgun (WGS) entry which is preliminary data.</text>
</comment>
<feature type="domain" description="Glycoside hydrolase family 3 N-terminal" evidence="6">
    <location>
        <begin position="17"/>
        <end position="280"/>
    </location>
</feature>
<organism evidence="7 8">
    <name type="scientific">Blastochloris viridis</name>
    <name type="common">Rhodopseudomonas viridis</name>
    <dbReference type="NCBI Taxonomy" id="1079"/>
    <lineage>
        <taxon>Bacteria</taxon>
        <taxon>Pseudomonadati</taxon>
        <taxon>Pseudomonadota</taxon>
        <taxon>Alphaproteobacteria</taxon>
        <taxon>Hyphomicrobiales</taxon>
        <taxon>Blastochloridaceae</taxon>
        <taxon>Blastochloris</taxon>
    </lineage>
</organism>
<dbReference type="PANTHER" id="PTHR30480:SF13">
    <property type="entry name" value="BETA-HEXOSAMINIDASE"/>
    <property type="match status" value="1"/>
</dbReference>
<protein>
    <recommendedName>
        <fullName evidence="3">beta-N-acetylhexosaminidase</fullName>
        <ecNumber evidence="3">3.2.1.52</ecNumber>
    </recommendedName>
</protein>
<comment type="catalytic activity">
    <reaction evidence="1">
        <text>Hydrolysis of terminal non-reducing N-acetyl-D-hexosamine residues in N-acetyl-beta-D-hexosaminides.</text>
        <dbReference type="EC" id="3.2.1.52"/>
    </reaction>
</comment>
<evidence type="ECO:0000313" key="7">
    <source>
        <dbReference type="EMBL" id="TKW61605.1"/>
    </source>
</evidence>
<dbReference type="AlphaFoldDB" id="A0A6N4RC66"/>
<dbReference type="GO" id="GO:0005975">
    <property type="term" value="P:carbohydrate metabolic process"/>
    <property type="evidence" value="ECO:0007669"/>
    <property type="project" value="InterPro"/>
</dbReference>
<evidence type="ECO:0000256" key="1">
    <source>
        <dbReference type="ARBA" id="ARBA00001231"/>
    </source>
</evidence>
<evidence type="ECO:0000256" key="5">
    <source>
        <dbReference type="ARBA" id="ARBA00023295"/>
    </source>
</evidence>
<dbReference type="NCBIfam" id="NF003740">
    <property type="entry name" value="PRK05337.1"/>
    <property type="match status" value="1"/>
</dbReference>
<proteinExistence type="inferred from homology"/>
<dbReference type="Proteomes" id="UP000320948">
    <property type="component" value="Unassembled WGS sequence"/>
</dbReference>
<evidence type="ECO:0000313" key="8">
    <source>
        <dbReference type="Proteomes" id="UP000320948"/>
    </source>
</evidence>
<dbReference type="EC" id="3.2.1.52" evidence="3"/>